<sequence length="157" mass="18261">MKVFPTTEKEFILTDNQEETLYRLKRRTDYSKNLTSQYTDKSFRGEVNENRFNIISSAIGSGAFCILKGEISSKKGIVKVEIHKMFKALLSVLLLFPLIGLIVEILNRNEDFSPIFILIVVIQFLFIRFGFIELAFRSLCKSSLNRLRDVLDIEWKK</sequence>
<dbReference type="EMBL" id="BQKE01000003">
    <property type="protein sequence ID" value="GJM63893.1"/>
    <property type="molecule type" value="Genomic_DNA"/>
</dbReference>
<comment type="caution">
    <text evidence="2">The sequence shown here is derived from an EMBL/GenBank/DDBJ whole genome shotgun (WGS) entry which is preliminary data.</text>
</comment>
<dbReference type="Proteomes" id="UP001310022">
    <property type="component" value="Unassembled WGS sequence"/>
</dbReference>
<reference evidence="2 3" key="1">
    <citation type="submission" date="2021-12" db="EMBL/GenBank/DDBJ databases">
        <title>Genome sequencing of bacteria with rrn-lacking chromosome and rrn-plasmid.</title>
        <authorList>
            <person name="Anda M."/>
            <person name="Iwasaki W."/>
        </authorList>
    </citation>
    <scope>NUCLEOTIDE SEQUENCE [LARGE SCALE GENOMIC DNA]</scope>
    <source>
        <strain evidence="2 3">NBRC 15940</strain>
    </source>
</reference>
<dbReference type="RefSeq" id="WP_338238991.1">
    <property type="nucleotide sequence ID" value="NZ_BQKE01000003.1"/>
</dbReference>
<feature type="transmembrane region" description="Helical" evidence="1">
    <location>
        <begin position="88"/>
        <end position="106"/>
    </location>
</feature>
<protein>
    <submittedName>
        <fullName evidence="2">Uncharacterized protein</fullName>
    </submittedName>
</protein>
<evidence type="ECO:0000313" key="2">
    <source>
        <dbReference type="EMBL" id="GJM63893.1"/>
    </source>
</evidence>
<keyword evidence="3" id="KW-1185">Reference proteome</keyword>
<keyword evidence="1" id="KW-0812">Transmembrane</keyword>
<evidence type="ECO:0000313" key="3">
    <source>
        <dbReference type="Proteomes" id="UP001310022"/>
    </source>
</evidence>
<name>A0AAN4W212_9BACT</name>
<organism evidence="2 3">
    <name type="scientific">Persicobacter diffluens</name>
    <dbReference type="NCBI Taxonomy" id="981"/>
    <lineage>
        <taxon>Bacteria</taxon>
        <taxon>Pseudomonadati</taxon>
        <taxon>Bacteroidota</taxon>
        <taxon>Cytophagia</taxon>
        <taxon>Cytophagales</taxon>
        <taxon>Persicobacteraceae</taxon>
        <taxon>Persicobacter</taxon>
    </lineage>
</organism>
<feature type="transmembrane region" description="Helical" evidence="1">
    <location>
        <begin position="112"/>
        <end position="136"/>
    </location>
</feature>
<gene>
    <name evidence="2" type="ORF">PEDI_44450</name>
</gene>
<evidence type="ECO:0000256" key="1">
    <source>
        <dbReference type="SAM" id="Phobius"/>
    </source>
</evidence>
<proteinExistence type="predicted"/>
<keyword evidence="1" id="KW-0472">Membrane</keyword>
<dbReference type="AlphaFoldDB" id="A0AAN4W212"/>
<keyword evidence="1" id="KW-1133">Transmembrane helix</keyword>
<accession>A0AAN4W212</accession>